<feature type="transmembrane region" description="Helical" evidence="5">
    <location>
        <begin position="101"/>
        <end position="118"/>
    </location>
</feature>
<comment type="similarity">
    <text evidence="5">Belongs to the UPF0060 family.</text>
</comment>
<dbReference type="EMBL" id="BAAAZC010000054">
    <property type="protein sequence ID" value="GAA3994498.1"/>
    <property type="molecule type" value="Genomic_DNA"/>
</dbReference>
<gene>
    <name evidence="6" type="ORF">GCM10022210_55760</name>
</gene>
<comment type="subcellular location">
    <subcellularLocation>
        <location evidence="5">Cell membrane</location>
        <topology evidence="5">Multi-pass membrane protein</topology>
    </subcellularLocation>
</comment>
<keyword evidence="3 5" id="KW-1133">Transmembrane helix</keyword>
<reference evidence="7" key="1">
    <citation type="journal article" date="2019" name="Int. J. Syst. Evol. Microbiol.">
        <title>The Global Catalogue of Microorganisms (GCM) 10K type strain sequencing project: providing services to taxonomists for standard genome sequencing and annotation.</title>
        <authorList>
            <consortium name="The Broad Institute Genomics Platform"/>
            <consortium name="The Broad Institute Genome Sequencing Center for Infectious Disease"/>
            <person name="Wu L."/>
            <person name="Ma J."/>
        </authorList>
    </citation>
    <scope>NUCLEOTIDE SEQUENCE [LARGE SCALE GENOMIC DNA]</scope>
    <source>
        <strain evidence="7">JCM 16601</strain>
    </source>
</reference>
<evidence type="ECO:0000256" key="1">
    <source>
        <dbReference type="ARBA" id="ARBA00022475"/>
    </source>
</evidence>
<keyword evidence="1 5" id="KW-1003">Cell membrane</keyword>
<evidence type="ECO:0000256" key="3">
    <source>
        <dbReference type="ARBA" id="ARBA00022989"/>
    </source>
</evidence>
<organism evidence="6 7">
    <name type="scientific">Mucilaginibacter dorajii</name>
    <dbReference type="NCBI Taxonomy" id="692994"/>
    <lineage>
        <taxon>Bacteria</taxon>
        <taxon>Pseudomonadati</taxon>
        <taxon>Bacteroidota</taxon>
        <taxon>Sphingobacteriia</taxon>
        <taxon>Sphingobacteriales</taxon>
        <taxon>Sphingobacteriaceae</taxon>
        <taxon>Mucilaginibacter</taxon>
    </lineage>
</organism>
<keyword evidence="2 5" id="KW-0812">Transmembrane</keyword>
<accession>A0ABP7R9G3</accession>
<dbReference type="InterPro" id="IPR037185">
    <property type="entry name" value="EmrE-like"/>
</dbReference>
<dbReference type="SUPFAM" id="SSF103481">
    <property type="entry name" value="Multidrug resistance efflux transporter EmrE"/>
    <property type="match status" value="1"/>
</dbReference>
<feature type="transmembrane region" description="Helical" evidence="5">
    <location>
        <begin position="71"/>
        <end position="89"/>
    </location>
</feature>
<keyword evidence="4 5" id="KW-0472">Membrane</keyword>
<feature type="transmembrane region" description="Helical" evidence="5">
    <location>
        <begin position="45"/>
        <end position="64"/>
    </location>
</feature>
<proteinExistence type="inferred from homology"/>
<evidence type="ECO:0000313" key="6">
    <source>
        <dbReference type="EMBL" id="GAA3994498.1"/>
    </source>
</evidence>
<dbReference type="Pfam" id="PF02694">
    <property type="entry name" value="UPF0060"/>
    <property type="match status" value="1"/>
</dbReference>
<comment type="caution">
    <text evidence="6">The sequence shown here is derived from an EMBL/GenBank/DDBJ whole genome shotgun (WGS) entry which is preliminary data.</text>
</comment>
<protein>
    <submittedName>
        <fullName evidence="6">YnfA family protein</fullName>
    </submittedName>
</protein>
<sequence>MFHQKKPYFGDMNILRSFAVFILAGLCEIGGGYLIWLWLKNDKPLWFGILGAVILAFYGVVATWQSAGFGRVYAAYGGIFILMALIWAWRIDGFKPDKYDVIGALIAIIGACIIIFTPRNK</sequence>
<evidence type="ECO:0000256" key="5">
    <source>
        <dbReference type="HAMAP-Rule" id="MF_00010"/>
    </source>
</evidence>
<evidence type="ECO:0000256" key="2">
    <source>
        <dbReference type="ARBA" id="ARBA00022692"/>
    </source>
</evidence>
<feature type="transmembrane region" description="Helical" evidence="5">
    <location>
        <begin position="20"/>
        <end position="39"/>
    </location>
</feature>
<dbReference type="NCBIfam" id="NF002586">
    <property type="entry name" value="PRK02237.1"/>
    <property type="match status" value="1"/>
</dbReference>
<keyword evidence="7" id="KW-1185">Reference proteome</keyword>
<evidence type="ECO:0000313" key="7">
    <source>
        <dbReference type="Proteomes" id="UP001500742"/>
    </source>
</evidence>
<dbReference type="InterPro" id="IPR003844">
    <property type="entry name" value="UPF0060"/>
</dbReference>
<dbReference type="PANTHER" id="PTHR36116">
    <property type="entry name" value="UPF0060 MEMBRANE PROTEIN YNFA"/>
    <property type="match status" value="1"/>
</dbReference>
<name>A0ABP7R9G3_9SPHI</name>
<evidence type="ECO:0000256" key="4">
    <source>
        <dbReference type="ARBA" id="ARBA00023136"/>
    </source>
</evidence>
<dbReference type="Proteomes" id="UP001500742">
    <property type="component" value="Unassembled WGS sequence"/>
</dbReference>
<dbReference type="HAMAP" id="MF_00010">
    <property type="entry name" value="UPF0060"/>
    <property type="match status" value="1"/>
</dbReference>
<dbReference type="PANTHER" id="PTHR36116:SF1">
    <property type="entry name" value="UPF0060 MEMBRANE PROTEIN YNFA"/>
    <property type="match status" value="1"/>
</dbReference>